<dbReference type="PANTHER" id="PTHR46910:SF5">
    <property type="entry name" value="ZN(II)2CYS6 TRANSCRIPTION FACTOR (EUROFUNG)"/>
    <property type="match status" value="1"/>
</dbReference>
<dbReference type="InterPro" id="IPR001138">
    <property type="entry name" value="Zn2Cys6_DnaBD"/>
</dbReference>
<keyword evidence="6" id="KW-1185">Reference proteome</keyword>
<dbReference type="InterPro" id="IPR036864">
    <property type="entry name" value="Zn2-C6_fun-type_DNA-bd_sf"/>
</dbReference>
<dbReference type="Proteomes" id="UP001152049">
    <property type="component" value="Unassembled WGS sequence"/>
</dbReference>
<dbReference type="GO" id="GO:0006351">
    <property type="term" value="P:DNA-templated transcription"/>
    <property type="evidence" value="ECO:0007669"/>
    <property type="project" value="InterPro"/>
</dbReference>
<keyword evidence="1" id="KW-0479">Metal-binding</keyword>
<name>A0A9W8VCZ5_9HYPO</name>
<reference evidence="5" key="1">
    <citation type="submission" date="2022-09" db="EMBL/GenBank/DDBJ databases">
        <title>Fusarium specimens isolated from Avocado Roots.</title>
        <authorList>
            <person name="Stajich J."/>
            <person name="Roper C."/>
            <person name="Heimlech-Rivalta G."/>
        </authorList>
    </citation>
    <scope>NUCLEOTIDE SEQUENCE</scope>
    <source>
        <strain evidence="5">CF00136</strain>
    </source>
</reference>
<dbReference type="GO" id="GO:0003677">
    <property type="term" value="F:DNA binding"/>
    <property type="evidence" value="ECO:0007669"/>
    <property type="project" value="InterPro"/>
</dbReference>
<evidence type="ECO:0000313" key="6">
    <source>
        <dbReference type="Proteomes" id="UP001152049"/>
    </source>
</evidence>
<evidence type="ECO:0000313" key="5">
    <source>
        <dbReference type="EMBL" id="KAJ4252441.1"/>
    </source>
</evidence>
<protein>
    <recommendedName>
        <fullName evidence="4">Xylanolytic transcriptional activator regulatory domain-containing protein</fullName>
    </recommendedName>
</protein>
<dbReference type="CDD" id="cd12148">
    <property type="entry name" value="fungal_TF_MHR"/>
    <property type="match status" value="1"/>
</dbReference>
<evidence type="ECO:0000259" key="4">
    <source>
        <dbReference type="SMART" id="SM00906"/>
    </source>
</evidence>
<dbReference type="OrthoDB" id="103819at2759"/>
<organism evidence="5 6">
    <name type="scientific">Fusarium torreyae</name>
    <dbReference type="NCBI Taxonomy" id="1237075"/>
    <lineage>
        <taxon>Eukaryota</taxon>
        <taxon>Fungi</taxon>
        <taxon>Dikarya</taxon>
        <taxon>Ascomycota</taxon>
        <taxon>Pezizomycotina</taxon>
        <taxon>Sordariomycetes</taxon>
        <taxon>Hypocreomycetidae</taxon>
        <taxon>Hypocreales</taxon>
        <taxon>Nectriaceae</taxon>
        <taxon>Fusarium</taxon>
    </lineage>
</organism>
<comment type="caution">
    <text evidence="5">The sequence shown here is derived from an EMBL/GenBank/DDBJ whole genome shotgun (WGS) entry which is preliminary data.</text>
</comment>
<feature type="compositionally biased region" description="Polar residues" evidence="3">
    <location>
        <begin position="94"/>
        <end position="121"/>
    </location>
</feature>
<dbReference type="InterPro" id="IPR050987">
    <property type="entry name" value="AtrR-like"/>
</dbReference>
<feature type="compositionally biased region" description="Acidic residues" evidence="3">
    <location>
        <begin position="1"/>
        <end position="14"/>
    </location>
</feature>
<dbReference type="SMART" id="SM00906">
    <property type="entry name" value="Fungal_trans"/>
    <property type="match status" value="1"/>
</dbReference>
<dbReference type="CDD" id="cd00067">
    <property type="entry name" value="GAL4"/>
    <property type="match status" value="1"/>
</dbReference>
<dbReference type="PANTHER" id="PTHR46910">
    <property type="entry name" value="TRANSCRIPTION FACTOR PDR1"/>
    <property type="match status" value="1"/>
</dbReference>
<dbReference type="GO" id="GO:0000981">
    <property type="term" value="F:DNA-binding transcription factor activity, RNA polymerase II-specific"/>
    <property type="evidence" value="ECO:0007669"/>
    <property type="project" value="InterPro"/>
</dbReference>
<evidence type="ECO:0000256" key="3">
    <source>
        <dbReference type="SAM" id="MobiDB-lite"/>
    </source>
</evidence>
<proteinExistence type="predicted"/>
<feature type="domain" description="Xylanolytic transcriptional activator regulatory" evidence="4">
    <location>
        <begin position="333"/>
        <end position="406"/>
    </location>
</feature>
<accession>A0A9W8VCZ5</accession>
<dbReference type="Gene3D" id="4.10.240.10">
    <property type="entry name" value="Zn(2)-C6 fungal-type DNA-binding domain"/>
    <property type="match status" value="1"/>
</dbReference>
<dbReference type="Pfam" id="PF04082">
    <property type="entry name" value="Fungal_trans"/>
    <property type="match status" value="1"/>
</dbReference>
<evidence type="ECO:0000256" key="1">
    <source>
        <dbReference type="ARBA" id="ARBA00022723"/>
    </source>
</evidence>
<dbReference type="GO" id="GO:0008270">
    <property type="term" value="F:zinc ion binding"/>
    <property type="evidence" value="ECO:0007669"/>
    <property type="project" value="InterPro"/>
</dbReference>
<dbReference type="AlphaFoldDB" id="A0A9W8VCZ5"/>
<dbReference type="EMBL" id="JAOQAZ010000026">
    <property type="protein sequence ID" value="KAJ4252441.1"/>
    <property type="molecule type" value="Genomic_DNA"/>
</dbReference>
<dbReference type="InterPro" id="IPR007219">
    <property type="entry name" value="XnlR_reg_dom"/>
</dbReference>
<gene>
    <name evidence="5" type="ORF">NW762_011042</name>
</gene>
<evidence type="ECO:0000256" key="2">
    <source>
        <dbReference type="ARBA" id="ARBA00023242"/>
    </source>
</evidence>
<sequence length="714" mass="79788">MAMDVDNVESDMDDNGGPATRRIPEHKLSIKCDRVDPCGPCIRKQIRCSYPAGFKPRAKRQRTLVSNDYETKLDAISQKLDRISLAVDNINTSPPQLQGSSSAVHTAISSHVTPKSHTDSPAYSVRANDDAGSELEGDVTLTTQATFATDFLQQVVDSNQISHALPEIKTSLDALRRTLATRNIDGEEPRLVDTQQVLSPTNQGSFQLPPIHLAMLAIQRLRDTPRLKLFWCVEFQSISQFVEYIMTVYFGKPTLADLIITNGGLQGILLEYGNMETDEALKSEFRSQGMLCRQNLEIILASLPFNLPPTLDYILALFMASTYCLDKCRISMSWNFIAAAAQMCQTIGFTRDALTKPETPEAKQRRAKLVWCIHMLDKLLSLRLSRPSLIRDGEITLRFEMFEADVGDGIGSVIAKWAHMCDLQGRVYDFLYSPRALAQPDGQREAHARDLATQMQTLFHTKSLAEDRLSELGRKSLGYELGGIFQKADKIGYLSTLCLIYRAIKPASSTHSAFCDECLAVAKEAIEEHKTCLVILKDAETSIFEFYVQWALMAVPLVPFIVLFCHAIETCDPTHLESLASVVETVDILPDDLPDVYRKQLRLFKLMYDVACKYVSSKARNPPMQASGRIPDTPYEMLFIEAGIPYPTQIHAHTGMQDFQVNAEQGTDLAFGDFGVGAGQGELMVEGNNINHGMELGNWFEQNQEIFKMLDNDL</sequence>
<keyword evidence="2" id="KW-0539">Nucleus</keyword>
<feature type="region of interest" description="Disordered" evidence="3">
    <location>
        <begin position="94"/>
        <end position="123"/>
    </location>
</feature>
<feature type="region of interest" description="Disordered" evidence="3">
    <location>
        <begin position="1"/>
        <end position="22"/>
    </location>
</feature>